<dbReference type="HOGENOM" id="CLU_096773_0_0_7"/>
<evidence type="ECO:0000313" key="3">
    <source>
        <dbReference type="Proteomes" id="UP000009173"/>
    </source>
</evidence>
<dbReference type="Proteomes" id="UP000009173">
    <property type="component" value="Plasmid pDVUL01"/>
</dbReference>
<dbReference type="NCBIfam" id="TIGR02914">
    <property type="entry name" value="EpsI_fam"/>
    <property type="match status" value="1"/>
</dbReference>
<proteinExistence type="predicted"/>
<dbReference type="Pfam" id="PF11984">
    <property type="entry name" value="DUF3485"/>
    <property type="match status" value="1"/>
</dbReference>
<dbReference type="RefSeq" id="WP_011176634.1">
    <property type="nucleotide sequence ID" value="NC_008741.1"/>
</dbReference>
<dbReference type="InterPro" id="IPR014263">
    <property type="entry name" value="Methanolan_biosynth_EpsI"/>
</dbReference>
<protein>
    <recommendedName>
        <fullName evidence="1">Methanolan biosynthesis EpsI domain-containing protein</fullName>
    </recommendedName>
</protein>
<gene>
    <name evidence="2" type="ordered locus">Dvul_3053</name>
</gene>
<keyword evidence="2" id="KW-0614">Plasmid</keyword>
<name>A0A0H3ACK6_NITV4</name>
<organism evidence="2 3">
    <name type="scientific">Nitratidesulfovibrio vulgaris (strain DP4)</name>
    <name type="common">Desulfovibrio vulgaris</name>
    <dbReference type="NCBI Taxonomy" id="391774"/>
    <lineage>
        <taxon>Bacteria</taxon>
        <taxon>Pseudomonadati</taxon>
        <taxon>Thermodesulfobacteriota</taxon>
        <taxon>Desulfovibrionia</taxon>
        <taxon>Desulfovibrionales</taxon>
        <taxon>Desulfovibrionaceae</taxon>
        <taxon>Nitratidesulfovibrio</taxon>
    </lineage>
</organism>
<dbReference type="AlphaFoldDB" id="A0A0H3ACK6"/>
<dbReference type="KEGG" id="dvl:Dvul_3053"/>
<evidence type="ECO:0000259" key="1">
    <source>
        <dbReference type="Pfam" id="PF11984"/>
    </source>
</evidence>
<geneLocation type="plasmid" evidence="2 3">
    <name>pDVUL01</name>
</geneLocation>
<sequence length="206" mass="22855" precursor="true">MWARVLIIVAFLAVGAYFGQGRVESAVLTQRALDDFPASVGPWRSAGQVFFDGRTLSVLRPTDYLYRLYTDGEHRIGLYVGFHGGGEGAGPIHSPRNCLPSSGWAMLDETRRDLQTPQGPVRLVRATFAKGDEGSVYYYWYQVRGATMAGDLELKLAELRNAFLHARRDAAFIRLDVPLAQAAGADEAVADFVTRLYPLLLDYLPR</sequence>
<reference evidence="3" key="1">
    <citation type="journal article" date="2009" name="Environ. Microbiol.">
        <title>Contribution of mobile genetic elements to Desulfovibrio vulgaris genome plasticity.</title>
        <authorList>
            <person name="Walker C.B."/>
            <person name="Stolyar S."/>
            <person name="Chivian D."/>
            <person name="Pinel N."/>
            <person name="Gabster J.A."/>
            <person name="Dehal P.S."/>
            <person name="He Z."/>
            <person name="Yang Z.K."/>
            <person name="Yen H.C."/>
            <person name="Zhou J."/>
            <person name="Wall J.D."/>
            <person name="Hazen T.C."/>
            <person name="Arkin A.P."/>
            <person name="Stahl D.A."/>
        </authorList>
    </citation>
    <scope>NUCLEOTIDE SEQUENCE [LARGE SCALE GENOMIC DNA]</scope>
    <source>
        <strain evidence="3">DP4</strain>
        <plasmid evidence="3">Plasmid pDVUL01</plasmid>
    </source>
</reference>
<feature type="domain" description="Methanolan biosynthesis EpsI" evidence="1">
    <location>
        <begin position="7"/>
        <end position="202"/>
    </location>
</feature>
<evidence type="ECO:0000313" key="2">
    <source>
        <dbReference type="EMBL" id="ABM30064.1"/>
    </source>
</evidence>
<accession>A0A0H3ACK6</accession>
<dbReference type="EMBL" id="CP000528">
    <property type="protein sequence ID" value="ABM30064.1"/>
    <property type="molecule type" value="Genomic_DNA"/>
</dbReference>